<evidence type="ECO:0000313" key="5">
    <source>
        <dbReference type="EMBL" id="TCO46297.1"/>
    </source>
</evidence>
<dbReference type="SUPFAM" id="SSF50249">
    <property type="entry name" value="Nucleic acid-binding proteins"/>
    <property type="match status" value="1"/>
</dbReference>
<dbReference type="Proteomes" id="UP000295573">
    <property type="component" value="Unassembled WGS sequence"/>
</dbReference>
<reference evidence="5 6" key="1">
    <citation type="journal article" date="2015" name="Stand. Genomic Sci.">
        <title>Genomic Encyclopedia of Bacterial and Archaeal Type Strains, Phase III: the genomes of soil and plant-associated and newly described type strains.</title>
        <authorList>
            <person name="Whitman W.B."/>
            <person name="Woyke T."/>
            <person name="Klenk H.P."/>
            <person name="Zhou Y."/>
            <person name="Lilburn T.G."/>
            <person name="Beck B.J."/>
            <person name="De Vos P."/>
            <person name="Vandamme P."/>
            <person name="Eisen J.A."/>
            <person name="Garrity G."/>
            <person name="Hugenholtz P."/>
            <person name="Kyrpides N.C."/>
        </authorList>
    </citation>
    <scope>NUCLEOTIDE SEQUENCE [LARGE SCALE GENOMIC DNA]</scope>
    <source>
        <strain evidence="5 6">VKM Ac-2541</strain>
    </source>
</reference>
<dbReference type="Pfam" id="PF00436">
    <property type="entry name" value="SSB"/>
    <property type="match status" value="1"/>
</dbReference>
<keyword evidence="1 2" id="KW-0238">DNA-binding</keyword>
<dbReference type="AlphaFoldDB" id="A0A4R2IND0"/>
<dbReference type="PROSITE" id="PS50935">
    <property type="entry name" value="SSB"/>
    <property type="match status" value="1"/>
</dbReference>
<comment type="caution">
    <text evidence="2">Lacks conserved residue(s) required for the propagation of feature annotation.</text>
</comment>
<name>A0A4R2IND0_9ACTN</name>
<organism evidence="5 6">
    <name type="scientific">Kribbella antiqua</name>
    <dbReference type="NCBI Taxonomy" id="2512217"/>
    <lineage>
        <taxon>Bacteria</taxon>
        <taxon>Bacillati</taxon>
        <taxon>Actinomycetota</taxon>
        <taxon>Actinomycetes</taxon>
        <taxon>Propionibacteriales</taxon>
        <taxon>Kribbellaceae</taxon>
        <taxon>Kribbella</taxon>
    </lineage>
</organism>
<accession>A0A4R2IND0</accession>
<dbReference type="HAMAP" id="MF_00984">
    <property type="entry name" value="SSB"/>
    <property type="match status" value="1"/>
</dbReference>
<dbReference type="OrthoDB" id="9809878at2"/>
<proteinExistence type="inferred from homology"/>
<dbReference type="Gene3D" id="2.40.50.140">
    <property type="entry name" value="Nucleic acid-binding proteins"/>
    <property type="match status" value="1"/>
</dbReference>
<comment type="caution">
    <text evidence="5">The sequence shown here is derived from an EMBL/GenBank/DDBJ whole genome shotgun (WGS) entry which is preliminary data.</text>
</comment>
<dbReference type="RefSeq" id="WP_132151304.1">
    <property type="nucleotide sequence ID" value="NZ_SLWR01000007.1"/>
</dbReference>
<dbReference type="GO" id="GO:0003697">
    <property type="term" value="F:single-stranded DNA binding"/>
    <property type="evidence" value="ECO:0007669"/>
    <property type="project" value="UniProtKB-UniRule"/>
</dbReference>
<dbReference type="GO" id="GO:0009295">
    <property type="term" value="C:nucleoid"/>
    <property type="evidence" value="ECO:0007669"/>
    <property type="project" value="TreeGrafter"/>
</dbReference>
<gene>
    <name evidence="5" type="ORF">EV646_107321</name>
</gene>
<dbReference type="InterPro" id="IPR000424">
    <property type="entry name" value="Primosome_PriB/ssb"/>
</dbReference>
<dbReference type="NCBIfam" id="NF005851">
    <property type="entry name" value="PRK07772.1"/>
    <property type="match status" value="1"/>
</dbReference>
<evidence type="ECO:0000256" key="3">
    <source>
        <dbReference type="RuleBase" id="RU000524"/>
    </source>
</evidence>
<comment type="subunit">
    <text evidence="2">Homotetramer.</text>
</comment>
<feature type="compositionally biased region" description="Gly residues" evidence="4">
    <location>
        <begin position="124"/>
        <end position="151"/>
    </location>
</feature>
<feature type="region of interest" description="Disordered" evidence="4">
    <location>
        <begin position="115"/>
        <end position="189"/>
    </location>
</feature>
<evidence type="ECO:0000256" key="4">
    <source>
        <dbReference type="SAM" id="MobiDB-lite"/>
    </source>
</evidence>
<dbReference type="InterPro" id="IPR012340">
    <property type="entry name" value="NA-bd_OB-fold"/>
</dbReference>
<evidence type="ECO:0000256" key="1">
    <source>
        <dbReference type="ARBA" id="ARBA00023125"/>
    </source>
</evidence>
<dbReference type="GO" id="GO:0006260">
    <property type="term" value="P:DNA replication"/>
    <property type="evidence" value="ECO:0007669"/>
    <property type="project" value="InterPro"/>
</dbReference>
<dbReference type="CDD" id="cd04496">
    <property type="entry name" value="SSB_OBF"/>
    <property type="match status" value="1"/>
</dbReference>
<dbReference type="InterPro" id="IPR011344">
    <property type="entry name" value="ssDNA-bd"/>
</dbReference>
<protein>
    <recommendedName>
        <fullName evidence="2 3">Single-stranded DNA-binding protein</fullName>
        <shortName evidence="2">SSB</shortName>
    </recommendedName>
</protein>
<dbReference type="PANTHER" id="PTHR10302:SF27">
    <property type="entry name" value="SINGLE-STRANDED DNA-BINDING PROTEIN"/>
    <property type="match status" value="1"/>
</dbReference>
<dbReference type="PANTHER" id="PTHR10302">
    <property type="entry name" value="SINGLE-STRANDED DNA-BINDING PROTEIN"/>
    <property type="match status" value="1"/>
</dbReference>
<dbReference type="EMBL" id="SLWR01000007">
    <property type="protein sequence ID" value="TCO46297.1"/>
    <property type="molecule type" value="Genomic_DNA"/>
</dbReference>
<sequence>MAGETVVTLVGNLVDDPELRFTPSGAAVANFRIASTPRTYDRQTGEWKDGESLFLSCSVWRQAAENVAESLQRGMRVIVQGRLKSRSYDDREGNKRTVFEIDVDEVGPSLRSATAKVTRAMRSGPGGEGGGGGFGGGGGNQGGGYGGGQGGAPQNDPWATPQGGGGQAAAPQNDPWASQGGGSMEEPPF</sequence>
<dbReference type="NCBIfam" id="TIGR00621">
    <property type="entry name" value="ssb"/>
    <property type="match status" value="1"/>
</dbReference>
<evidence type="ECO:0000256" key="2">
    <source>
        <dbReference type="HAMAP-Rule" id="MF_00984"/>
    </source>
</evidence>
<keyword evidence="6" id="KW-1185">Reference proteome</keyword>
<evidence type="ECO:0000313" key="6">
    <source>
        <dbReference type="Proteomes" id="UP000295573"/>
    </source>
</evidence>